<sequence length="967" mass="107575">MRTLISVWVWFAFSILGLIFSTKTETFALTQNFKSNFLITPDSERTVPNGPNTYSGAINLYILPSKEEYIAPSKVLGLSQIATYNVAFSRETSIQSNKINQLNLQYQIFKNGSSNYLPLTQLRALNQREPYMDTSQTHIDKSQIENVEIISSEVVRVTFSDFPDPATVILPDRYTVAGFKTCKVSLLNNPNQVDIYLCSGLSLGDSVILQVTNIPMESGKKILSQTFHLIYTDGLSEIYVRDENTIELIPSLEFTLETFDPTLLEIVEGFFTFQVVSAASHKLALKVSPPLEAGIFYQLKIPNRKGPEGQIISSSIRDLVLDVTAPKPVYLMPQDKHTILVEFDEAIDPVMAVVPQHYSLNGRTPIEAIPLSNPQQVLLVMDDELYIDVDTELSIINIQDRSGNTVSSPFRLSTNLRIHDEPGYKSIVINEIMAAPRAGLILPNAEYVELLNVSNVDINISGFRLHNSRSSTAIPAGTIIAPGEYLILCPNARRTLFEPYGRVIGMTSWPTLLNTADQVLFYDREGNLIDNVSYTPGTYGSTQVAQGGYSLEIANPYSQCNLPHNLRPSISPFRGTPGGVNSIYDTTPDRIPPILQSVSVLNETQIIVSFSKPVSDEPSNVSWNLYPEVIIISSEYYLGDQSQLILTLDRPLTENTLYTLQVKNIRDCSGNLISAAGSTTTFALPVAAEKGDIIINEILFNPHTGTPKFVEIYNNVDKYINLKNWKLGNESGSMVSNRRVLAAEDLIISPHAYLAITTDAAILTQMYPKATNLLEIGTLPSYPIREGTVFLLNETEDIIERLDYHENHHHPLLNVPRGVSLERINPLQMSNEPQNWTSAAGAIGYATPGFKNSQFYTEENLGQGITVSPEVFAPETSGSQNFTTIQYQMDRPGFVGSIKIFDISGKLIKEIIQNEIWGTSGFYTWNGTDMNGKKVKIGYYIIWVELLNLEGKVINLKKSVVVSTKIR</sequence>
<comment type="caution">
    <text evidence="3">The sequence shown here is derived from an EMBL/GenBank/DDBJ whole genome shotgun (WGS) entry which is preliminary data.</text>
</comment>
<dbReference type="Gene3D" id="2.60.40.1220">
    <property type="match status" value="2"/>
</dbReference>
<evidence type="ECO:0000259" key="2">
    <source>
        <dbReference type="PROSITE" id="PS51841"/>
    </source>
</evidence>
<accession>A0A074KYF6</accession>
<gene>
    <name evidence="3" type="ORF">EL17_12935</name>
</gene>
<keyword evidence="1" id="KW-0732">Signal</keyword>
<reference evidence="3 4" key="1">
    <citation type="submission" date="2014-04" db="EMBL/GenBank/DDBJ databases">
        <title>Characterization and application of a salt tolerant electro-active bacterium.</title>
        <authorList>
            <person name="Yang L."/>
            <person name="Wei S."/>
            <person name="Tay Q.X.M."/>
        </authorList>
    </citation>
    <scope>NUCLEOTIDE SEQUENCE [LARGE SCALE GENOMIC DNA]</scope>
    <source>
        <strain evidence="3 4">LY1</strain>
    </source>
</reference>
<feature type="domain" description="LTD" evidence="2">
    <location>
        <begin position="406"/>
        <end position="536"/>
    </location>
</feature>
<evidence type="ECO:0000313" key="4">
    <source>
        <dbReference type="Proteomes" id="UP000027821"/>
    </source>
</evidence>
<dbReference type="PROSITE" id="PS51841">
    <property type="entry name" value="LTD"/>
    <property type="match status" value="2"/>
</dbReference>
<dbReference type="InterPro" id="IPR036415">
    <property type="entry name" value="Lamin_tail_dom_sf"/>
</dbReference>
<dbReference type="Pfam" id="PF00932">
    <property type="entry name" value="LTD"/>
    <property type="match status" value="2"/>
</dbReference>
<dbReference type="EMBL" id="JMIH01000022">
    <property type="protein sequence ID" value="KEO73250.1"/>
    <property type="molecule type" value="Genomic_DNA"/>
</dbReference>
<evidence type="ECO:0000256" key="1">
    <source>
        <dbReference type="ARBA" id="ARBA00022729"/>
    </source>
</evidence>
<organism evidence="3 4">
    <name type="scientific">Anditalea andensis</name>
    <dbReference type="NCBI Taxonomy" id="1048983"/>
    <lineage>
        <taxon>Bacteria</taxon>
        <taxon>Pseudomonadati</taxon>
        <taxon>Bacteroidota</taxon>
        <taxon>Cytophagia</taxon>
        <taxon>Cytophagales</taxon>
        <taxon>Cytophagaceae</taxon>
        <taxon>Anditalea</taxon>
    </lineage>
</organism>
<dbReference type="InterPro" id="IPR032812">
    <property type="entry name" value="SbsA_Ig"/>
</dbReference>
<dbReference type="OrthoDB" id="9758406at2"/>
<proteinExistence type="predicted"/>
<dbReference type="AlphaFoldDB" id="A0A074KYF6"/>
<evidence type="ECO:0000313" key="3">
    <source>
        <dbReference type="EMBL" id="KEO73250.1"/>
    </source>
</evidence>
<dbReference type="Proteomes" id="UP000027821">
    <property type="component" value="Unassembled WGS sequence"/>
</dbReference>
<dbReference type="STRING" id="1048983.EL17_12935"/>
<dbReference type="Gene3D" id="2.60.40.4070">
    <property type="match status" value="1"/>
</dbReference>
<dbReference type="SUPFAM" id="SSF74853">
    <property type="entry name" value="Lamin A/C globular tail domain"/>
    <property type="match status" value="2"/>
</dbReference>
<dbReference type="Pfam" id="PF13205">
    <property type="entry name" value="Big_5"/>
    <property type="match status" value="1"/>
</dbReference>
<dbReference type="Gene3D" id="2.60.40.1260">
    <property type="entry name" value="Lamin Tail domain"/>
    <property type="match status" value="2"/>
</dbReference>
<dbReference type="InterPro" id="IPR001322">
    <property type="entry name" value="Lamin_tail_dom"/>
</dbReference>
<dbReference type="InterPro" id="IPR014755">
    <property type="entry name" value="Cu-Rt/internalin_Ig-like"/>
</dbReference>
<keyword evidence="4" id="KW-1185">Reference proteome</keyword>
<dbReference type="eggNOG" id="COG4288">
    <property type="taxonomic scope" value="Bacteria"/>
</dbReference>
<feature type="domain" description="LTD" evidence="2">
    <location>
        <begin position="678"/>
        <end position="806"/>
    </location>
</feature>
<name>A0A074KYF6_9BACT</name>
<protein>
    <recommendedName>
        <fullName evidence="2">LTD domain-containing protein</fullName>
    </recommendedName>
</protein>